<proteinExistence type="predicted"/>
<dbReference type="PANTHER" id="PTHR28094">
    <property type="entry name" value="MEIOTICALLY UP-REGULATED GENE 113 PROTEIN"/>
    <property type="match status" value="1"/>
</dbReference>
<evidence type="ECO:0000313" key="4">
    <source>
        <dbReference type="Proteomes" id="UP000292402"/>
    </source>
</evidence>
<dbReference type="InterPro" id="IPR053006">
    <property type="entry name" value="Meiosis_regulatory"/>
</dbReference>
<comment type="caution">
    <text evidence="3">The sequence shown here is derived from an EMBL/GenBank/DDBJ whole genome shotgun (WGS) entry which is preliminary data.</text>
</comment>
<dbReference type="InterPro" id="IPR018306">
    <property type="entry name" value="Phage_T5_Orf172_DNA-bd"/>
</dbReference>
<protein>
    <recommendedName>
        <fullName evidence="2">Bacteriophage T5 Orf172 DNA-binding domain-containing protein</fullName>
    </recommendedName>
</protein>
<evidence type="ECO:0000259" key="2">
    <source>
        <dbReference type="SMART" id="SM00974"/>
    </source>
</evidence>
<organism evidence="3 4">
    <name type="scientific">Alternaria tenuissima</name>
    <dbReference type="NCBI Taxonomy" id="119927"/>
    <lineage>
        <taxon>Eukaryota</taxon>
        <taxon>Fungi</taxon>
        <taxon>Dikarya</taxon>
        <taxon>Ascomycota</taxon>
        <taxon>Pezizomycotina</taxon>
        <taxon>Dothideomycetes</taxon>
        <taxon>Pleosporomycetidae</taxon>
        <taxon>Pleosporales</taxon>
        <taxon>Pleosporineae</taxon>
        <taxon>Pleosporaceae</taxon>
        <taxon>Alternaria</taxon>
        <taxon>Alternaria sect. Alternaria</taxon>
        <taxon>Alternaria alternata complex</taxon>
    </lineage>
</organism>
<gene>
    <name evidence="3" type="ORF">AA0114_g10765</name>
</gene>
<evidence type="ECO:0000313" key="3">
    <source>
        <dbReference type="EMBL" id="RYN41629.1"/>
    </source>
</evidence>
<feature type="region of interest" description="Disordered" evidence="1">
    <location>
        <begin position="1"/>
        <end position="87"/>
    </location>
</feature>
<name>A0A4Q4M389_9PLEO</name>
<reference evidence="4" key="1">
    <citation type="journal article" date="2019" name="bioRxiv">
        <title>Genomics, evolutionary history and diagnostics of the Alternaria alternata species group including apple and Asian pear pathotypes.</title>
        <authorList>
            <person name="Armitage A.D."/>
            <person name="Cockerton H.M."/>
            <person name="Sreenivasaprasad S."/>
            <person name="Woodhall J.W."/>
            <person name="Lane C.R."/>
            <person name="Harrison R.J."/>
            <person name="Clarkson J.P."/>
        </authorList>
    </citation>
    <scope>NUCLEOTIDE SEQUENCE [LARGE SCALE GENOMIC DNA]</scope>
    <source>
        <strain evidence="4">FERA 1082</strain>
    </source>
</reference>
<feature type="compositionally biased region" description="Polar residues" evidence="1">
    <location>
        <begin position="77"/>
        <end position="87"/>
    </location>
</feature>
<dbReference type="EMBL" id="PDXA01000050">
    <property type="protein sequence ID" value="RYN41629.1"/>
    <property type="molecule type" value="Genomic_DNA"/>
</dbReference>
<dbReference type="PANTHER" id="PTHR28094:SF1">
    <property type="entry name" value="MEIOTICALLY UP-REGULATED GENE 113 PROTEIN"/>
    <property type="match status" value="1"/>
</dbReference>
<dbReference type="SMART" id="SM00974">
    <property type="entry name" value="T5orf172"/>
    <property type="match status" value="1"/>
</dbReference>
<dbReference type="Proteomes" id="UP000292402">
    <property type="component" value="Unassembled WGS sequence"/>
</dbReference>
<accession>A0A4Q4M389</accession>
<feature type="domain" description="Bacteriophage T5 Orf172 DNA-binding" evidence="2">
    <location>
        <begin position="162"/>
        <end position="247"/>
    </location>
</feature>
<sequence length="400" mass="45431">MARRDSLASSLTDQTAASVRRRNAGKRLSEPFRTPETSSTTSSRSPSTPGSTLGTPILIDSDDEKDSTPTKQKKPSIRSSQDNSATSSTLALLEIPVRAKHLTSVSAKEDAQDIKIGEEITSDAQEDTSNYPQLIHAKLGTIVCETLLKSEGEGFLYVFRDPKHKGAVKIGYTRDINRRTKEHGKCELELVFVHISGRVKAMKRAEQLIKADLRHLRRPWKCPACKRTHEEWFEIDEEIAKARVTLWVDWINNCDPYDSHGNIKSLWRYLIEYGRNPREELDSRNHEARWRHWNWVLSEPLPSDIPGFQKHQRKSSGMRRRAMPSQWYESEQVTPTHNHTITYVDGTSIEALQTLGISEFLHAATQTATNSSINWTLSINVQCDAYDNQEEPSVNGFSCE</sequence>
<evidence type="ECO:0000256" key="1">
    <source>
        <dbReference type="SAM" id="MobiDB-lite"/>
    </source>
</evidence>
<dbReference type="AlphaFoldDB" id="A0A4Q4M389"/>
<feature type="compositionally biased region" description="Low complexity" evidence="1">
    <location>
        <begin position="31"/>
        <end position="56"/>
    </location>
</feature>
<dbReference type="Pfam" id="PF10544">
    <property type="entry name" value="T5orf172"/>
    <property type="match status" value="1"/>
</dbReference>
<feature type="compositionally biased region" description="Polar residues" evidence="1">
    <location>
        <begin position="7"/>
        <end position="17"/>
    </location>
</feature>